<dbReference type="PANTHER" id="PTHR16305:SF35">
    <property type="entry name" value="TRANSCRIPTIONAL ACTIVATOR DOMAIN"/>
    <property type="match status" value="1"/>
</dbReference>
<dbReference type="SMART" id="SM00421">
    <property type="entry name" value="HTH_LUXR"/>
    <property type="match status" value="1"/>
</dbReference>
<dbReference type="Proteomes" id="UP000256269">
    <property type="component" value="Unassembled WGS sequence"/>
</dbReference>
<dbReference type="Pfam" id="PF00196">
    <property type="entry name" value="GerE"/>
    <property type="match status" value="1"/>
</dbReference>
<dbReference type="PANTHER" id="PTHR16305">
    <property type="entry name" value="TESTICULAR SOLUBLE ADENYLYL CYCLASE"/>
    <property type="match status" value="1"/>
</dbReference>
<dbReference type="EMBL" id="QUNO01000011">
    <property type="protein sequence ID" value="REH41783.1"/>
    <property type="molecule type" value="Genomic_DNA"/>
</dbReference>
<gene>
    <name evidence="4" type="ORF">BCF44_11185</name>
</gene>
<dbReference type="GO" id="GO:0005737">
    <property type="term" value="C:cytoplasm"/>
    <property type="evidence" value="ECO:0007669"/>
    <property type="project" value="TreeGrafter"/>
</dbReference>
<evidence type="ECO:0000313" key="4">
    <source>
        <dbReference type="EMBL" id="REH41783.1"/>
    </source>
</evidence>
<dbReference type="InterPro" id="IPR016032">
    <property type="entry name" value="Sig_transdc_resp-reg_C-effctor"/>
</dbReference>
<dbReference type="Gene3D" id="1.10.10.10">
    <property type="entry name" value="Winged helix-like DNA-binding domain superfamily/Winged helix DNA-binding domain"/>
    <property type="match status" value="1"/>
</dbReference>
<dbReference type="GO" id="GO:0003677">
    <property type="term" value="F:DNA binding"/>
    <property type="evidence" value="ECO:0007669"/>
    <property type="project" value="InterPro"/>
</dbReference>
<dbReference type="InterPro" id="IPR041664">
    <property type="entry name" value="AAA_16"/>
</dbReference>
<keyword evidence="5" id="KW-1185">Reference proteome</keyword>
<name>A0A3E0HBI1_9PSEU</name>
<evidence type="ECO:0000256" key="2">
    <source>
        <dbReference type="ARBA" id="ARBA00022840"/>
    </source>
</evidence>
<sequence length="936" mass="100931">MPRIGSGVPLVARQAELAALESALAAASEGRAGAVLLAGDAGVGKSRLLAELTARAGVTVLTGRCLDIEGAGLPYLPFVEALGQLPVAGGSRLDDAMEQLRLFEAVYTELAERAADNTVLLALEDLHWADAGTRGLLLFLVSRLSRQRLLIVGTYRLDDLHRRHPLRPLLTELARLSTVERIELRPFDRTDAMAFVAALSDSVLPEATLRSIADRSEGNAFFCEELTAVYGSGTGVPSGLADVLLARVEHLGPNAQRVVRAASGAGGAVEHSVLQAVTEIGDLDEALREAVQHNVLVTADHGYAFRHALLREAVYGDLLPGERARLHGNYARLVTSPASLAYHSLQSNDLPKALTASVQAAEEAAELRAPAEALRHVEQALRLFEAVPDPDVTEYSLQRLASRMALAAGEIERAVAYARAAVALADDPETGAEARHQLVLTLFPMQSESAEIAAAAAEAWDLIKDHPPSVVQAKILALRALEWRWHGGAVLDLDVLERFAVRARDIATRIGAHDIAVDAMVTLSVFTYWHDKPDEALAMLRDTATRAAAVGAYNVELRALANAMILLLDQGRTGPAVAIADEIADRAAAVGLTWSDYAVTSRMVRAEALFHAGELAAGDSDGDHSAAPPRAALIIESAALYRLAIAGRFEEVDAAAARIMTSTDDAVTIERVRLAVAEAALWRGRLREAVDECARTLDWLAELPHPVPIRSRIVGTITLAALADLAEQAWSRRDEEAARDAIAEGERLYESVMAHDTRTLERQWRQEMRSPEAVCMDARMHAELSRLRGESDVEAWRVAVEAGKHTKYWQAVARWRLAEALLAGGWRDEAASELHTAHADAVRCGANPLRAAIESLARRARIAVDGVEPDSDDLLTPRELAVLELVSSGLTNRQIGDRLYISEKTASVHLSRVMAKLGASSRTEAVSLAYERGLLA</sequence>
<dbReference type="PROSITE" id="PS50043">
    <property type="entry name" value="HTH_LUXR_2"/>
    <property type="match status" value="1"/>
</dbReference>
<dbReference type="SUPFAM" id="SSF52540">
    <property type="entry name" value="P-loop containing nucleoside triphosphate hydrolases"/>
    <property type="match status" value="1"/>
</dbReference>
<dbReference type="GO" id="GO:0006355">
    <property type="term" value="P:regulation of DNA-templated transcription"/>
    <property type="evidence" value="ECO:0007669"/>
    <property type="project" value="InterPro"/>
</dbReference>
<reference evidence="4 5" key="1">
    <citation type="submission" date="2018-08" db="EMBL/GenBank/DDBJ databases">
        <title>Genomic Encyclopedia of Archaeal and Bacterial Type Strains, Phase II (KMG-II): from individual species to whole genera.</title>
        <authorList>
            <person name="Goeker M."/>
        </authorList>
    </citation>
    <scope>NUCLEOTIDE SEQUENCE [LARGE SCALE GENOMIC DNA]</scope>
    <source>
        <strain evidence="4 5">DSM 45791</strain>
    </source>
</reference>
<comment type="caution">
    <text evidence="4">The sequence shown here is derived from an EMBL/GenBank/DDBJ whole genome shotgun (WGS) entry which is preliminary data.</text>
</comment>
<dbReference type="CDD" id="cd06170">
    <property type="entry name" value="LuxR_C_like"/>
    <property type="match status" value="1"/>
</dbReference>
<keyword evidence="1" id="KW-0547">Nucleotide-binding</keyword>
<evidence type="ECO:0000256" key="1">
    <source>
        <dbReference type="ARBA" id="ARBA00022741"/>
    </source>
</evidence>
<evidence type="ECO:0000259" key="3">
    <source>
        <dbReference type="PROSITE" id="PS50043"/>
    </source>
</evidence>
<dbReference type="InterPro" id="IPR027417">
    <property type="entry name" value="P-loop_NTPase"/>
</dbReference>
<organism evidence="4 5">
    <name type="scientific">Kutzneria buriramensis</name>
    <dbReference type="NCBI Taxonomy" id="1045776"/>
    <lineage>
        <taxon>Bacteria</taxon>
        <taxon>Bacillati</taxon>
        <taxon>Actinomycetota</taxon>
        <taxon>Actinomycetes</taxon>
        <taxon>Pseudonocardiales</taxon>
        <taxon>Pseudonocardiaceae</taxon>
        <taxon>Kutzneria</taxon>
    </lineage>
</organism>
<dbReference type="AlphaFoldDB" id="A0A3E0HBI1"/>
<dbReference type="RefSeq" id="WP_116177825.1">
    <property type="nucleotide sequence ID" value="NZ_CP144375.1"/>
</dbReference>
<dbReference type="SUPFAM" id="SSF46894">
    <property type="entry name" value="C-terminal effector domain of the bipartite response regulators"/>
    <property type="match status" value="1"/>
</dbReference>
<dbReference type="InterPro" id="IPR036388">
    <property type="entry name" value="WH-like_DNA-bd_sf"/>
</dbReference>
<dbReference type="OrthoDB" id="5476461at2"/>
<accession>A0A3E0HBI1</accession>
<protein>
    <submittedName>
        <fullName evidence="4">Regulatory LuxR family protein</fullName>
    </submittedName>
</protein>
<dbReference type="GO" id="GO:0004016">
    <property type="term" value="F:adenylate cyclase activity"/>
    <property type="evidence" value="ECO:0007669"/>
    <property type="project" value="TreeGrafter"/>
</dbReference>
<dbReference type="InterPro" id="IPR000792">
    <property type="entry name" value="Tscrpt_reg_LuxR_C"/>
</dbReference>
<dbReference type="Pfam" id="PF13191">
    <property type="entry name" value="AAA_16"/>
    <property type="match status" value="1"/>
</dbReference>
<evidence type="ECO:0000313" key="5">
    <source>
        <dbReference type="Proteomes" id="UP000256269"/>
    </source>
</evidence>
<proteinExistence type="predicted"/>
<feature type="domain" description="HTH luxR-type" evidence="3">
    <location>
        <begin position="868"/>
        <end position="933"/>
    </location>
</feature>
<keyword evidence="2" id="KW-0067">ATP-binding</keyword>
<dbReference type="PRINTS" id="PR00038">
    <property type="entry name" value="HTHLUXR"/>
</dbReference>
<dbReference type="GO" id="GO:0005524">
    <property type="term" value="F:ATP binding"/>
    <property type="evidence" value="ECO:0007669"/>
    <property type="project" value="UniProtKB-KW"/>
</dbReference>